<dbReference type="Gene3D" id="1.10.357.10">
    <property type="entry name" value="Tetracycline Repressor, domain 2"/>
    <property type="match status" value="1"/>
</dbReference>
<dbReference type="GO" id="GO:0000976">
    <property type="term" value="F:transcription cis-regulatory region binding"/>
    <property type="evidence" value="ECO:0007669"/>
    <property type="project" value="TreeGrafter"/>
</dbReference>
<dbReference type="EMBL" id="CAMAPD010000010">
    <property type="protein sequence ID" value="CAH9060626.1"/>
    <property type="molecule type" value="Genomic_DNA"/>
</dbReference>
<proteinExistence type="predicted"/>
<dbReference type="AlphaFoldDB" id="A0A9W4R004"/>
<evidence type="ECO:0000313" key="8">
    <source>
        <dbReference type="Proteomes" id="UP001152467"/>
    </source>
</evidence>
<dbReference type="PROSITE" id="PS01081">
    <property type="entry name" value="HTH_TETR_1"/>
    <property type="match status" value="1"/>
</dbReference>
<evidence type="ECO:0000256" key="2">
    <source>
        <dbReference type="ARBA" id="ARBA00023125"/>
    </source>
</evidence>
<dbReference type="EMBL" id="CAMAPC010000010">
    <property type="protein sequence ID" value="CAH9060800.1"/>
    <property type="molecule type" value="Genomic_DNA"/>
</dbReference>
<dbReference type="RefSeq" id="WP_261593515.1">
    <property type="nucleotide sequence ID" value="NZ_CAMAPC010000010.1"/>
</dbReference>
<dbReference type="PROSITE" id="PS50977">
    <property type="entry name" value="HTH_TETR_2"/>
    <property type="match status" value="1"/>
</dbReference>
<dbReference type="PRINTS" id="PR00455">
    <property type="entry name" value="HTHTETR"/>
</dbReference>
<dbReference type="InterPro" id="IPR023772">
    <property type="entry name" value="DNA-bd_HTH_TetR-type_CS"/>
</dbReference>
<reference evidence="7 9" key="1">
    <citation type="submission" date="2022-07" db="EMBL/GenBank/DDBJ databases">
        <authorList>
            <person name="Criscuolo A."/>
        </authorList>
    </citation>
    <scope>NUCLEOTIDE SEQUENCE</scope>
    <source>
        <strain evidence="9">CIP 111951</strain>
        <strain evidence="7">CIP111854</strain>
        <strain evidence="6">CIP111951</strain>
    </source>
</reference>
<feature type="domain" description="HTH tetR-type" evidence="5">
    <location>
        <begin position="5"/>
        <end position="65"/>
    </location>
</feature>
<dbReference type="InterPro" id="IPR009057">
    <property type="entry name" value="Homeodomain-like_sf"/>
</dbReference>
<dbReference type="InterPro" id="IPR039536">
    <property type="entry name" value="TetR_C_Proteobacteria"/>
</dbReference>
<name>A0A9W4R004_9GAMM</name>
<evidence type="ECO:0000259" key="5">
    <source>
        <dbReference type="PROSITE" id="PS50977"/>
    </source>
</evidence>
<evidence type="ECO:0000256" key="3">
    <source>
        <dbReference type="ARBA" id="ARBA00023163"/>
    </source>
</evidence>
<dbReference type="Pfam" id="PF14246">
    <property type="entry name" value="TetR_C_7"/>
    <property type="match status" value="1"/>
</dbReference>
<accession>A0A9W4R004</accession>
<dbReference type="InterPro" id="IPR036271">
    <property type="entry name" value="Tet_transcr_reg_TetR-rel_C_sf"/>
</dbReference>
<keyword evidence="1" id="KW-0805">Transcription regulation</keyword>
<evidence type="ECO:0000313" key="9">
    <source>
        <dbReference type="Proteomes" id="UP001152485"/>
    </source>
</evidence>
<dbReference type="SUPFAM" id="SSF46689">
    <property type="entry name" value="Homeodomain-like"/>
    <property type="match status" value="1"/>
</dbReference>
<dbReference type="SUPFAM" id="SSF48498">
    <property type="entry name" value="Tetracyclin repressor-like, C-terminal domain"/>
    <property type="match status" value="1"/>
</dbReference>
<dbReference type="InterPro" id="IPR050109">
    <property type="entry name" value="HTH-type_TetR-like_transc_reg"/>
</dbReference>
<organism evidence="7 8">
    <name type="scientific">Pseudoalteromonas holothuriae</name>
    <dbReference type="NCBI Taxonomy" id="2963714"/>
    <lineage>
        <taxon>Bacteria</taxon>
        <taxon>Pseudomonadati</taxon>
        <taxon>Pseudomonadota</taxon>
        <taxon>Gammaproteobacteria</taxon>
        <taxon>Alteromonadales</taxon>
        <taxon>Pseudoalteromonadaceae</taxon>
        <taxon>Pseudoalteromonas</taxon>
    </lineage>
</organism>
<gene>
    <name evidence="7" type="ORF">PSECIP111854_02680</name>
    <name evidence="6" type="ORF">PSECIP111951_02320</name>
</gene>
<keyword evidence="3" id="KW-0804">Transcription</keyword>
<dbReference type="Proteomes" id="UP001152467">
    <property type="component" value="Unassembled WGS sequence"/>
</dbReference>
<evidence type="ECO:0000313" key="6">
    <source>
        <dbReference type="EMBL" id="CAH9060626.1"/>
    </source>
</evidence>
<protein>
    <recommendedName>
        <fullName evidence="5">HTH tetR-type domain-containing protein</fullName>
    </recommendedName>
</protein>
<comment type="caution">
    <text evidence="7">The sequence shown here is derived from an EMBL/GenBank/DDBJ whole genome shotgun (WGS) entry which is preliminary data.</text>
</comment>
<dbReference type="Proteomes" id="UP001152485">
    <property type="component" value="Unassembled WGS sequence"/>
</dbReference>
<evidence type="ECO:0000256" key="4">
    <source>
        <dbReference type="PROSITE-ProRule" id="PRU00335"/>
    </source>
</evidence>
<evidence type="ECO:0000256" key="1">
    <source>
        <dbReference type="ARBA" id="ARBA00023015"/>
    </source>
</evidence>
<keyword evidence="2 4" id="KW-0238">DNA-binding</keyword>
<dbReference type="GO" id="GO:0003700">
    <property type="term" value="F:DNA-binding transcription factor activity"/>
    <property type="evidence" value="ECO:0007669"/>
    <property type="project" value="TreeGrafter"/>
</dbReference>
<evidence type="ECO:0000313" key="7">
    <source>
        <dbReference type="EMBL" id="CAH9060800.1"/>
    </source>
</evidence>
<dbReference type="Gene3D" id="1.10.10.60">
    <property type="entry name" value="Homeodomain-like"/>
    <property type="match status" value="1"/>
</dbReference>
<dbReference type="Pfam" id="PF00440">
    <property type="entry name" value="TetR_N"/>
    <property type="match status" value="1"/>
</dbReference>
<dbReference type="PANTHER" id="PTHR30055:SF146">
    <property type="entry name" value="HTH-TYPE TRANSCRIPTIONAL DUAL REGULATOR CECR"/>
    <property type="match status" value="1"/>
</dbReference>
<keyword evidence="8" id="KW-1185">Reference proteome</keyword>
<dbReference type="FunFam" id="1.10.10.60:FF:000141">
    <property type="entry name" value="TetR family transcriptional regulator"/>
    <property type="match status" value="1"/>
</dbReference>
<sequence>MADYSIKQLDILRAAIELFAQHGVSATTMEQISNNANVSKRTLYKHFANKEALFDVVVELLLSRVEPLTAIQFIPNYDFITQLKNLATNAVTMLSDDDYLTLSRIVLIESMRSKERAEALNKRFMTCEKALLQWFEDAESAHCLGQFKAHFAAAFFWGGLKKLTYWEQAIKWQAPLDEEALEELIDQACLLFCSGITLHQ</sequence>
<dbReference type="PANTHER" id="PTHR30055">
    <property type="entry name" value="HTH-TYPE TRANSCRIPTIONAL REGULATOR RUTR"/>
    <property type="match status" value="1"/>
</dbReference>
<feature type="DNA-binding region" description="H-T-H motif" evidence="4">
    <location>
        <begin position="28"/>
        <end position="47"/>
    </location>
</feature>
<dbReference type="InterPro" id="IPR001647">
    <property type="entry name" value="HTH_TetR"/>
</dbReference>